<organism evidence="2 3">
    <name type="scientific">Dendrothele bispora (strain CBS 962.96)</name>
    <dbReference type="NCBI Taxonomy" id="1314807"/>
    <lineage>
        <taxon>Eukaryota</taxon>
        <taxon>Fungi</taxon>
        <taxon>Dikarya</taxon>
        <taxon>Basidiomycota</taxon>
        <taxon>Agaricomycotina</taxon>
        <taxon>Agaricomycetes</taxon>
        <taxon>Agaricomycetidae</taxon>
        <taxon>Agaricales</taxon>
        <taxon>Agaricales incertae sedis</taxon>
        <taxon>Dendrothele</taxon>
    </lineage>
</organism>
<accession>A0A4S8L1T6</accession>
<evidence type="ECO:0000313" key="3">
    <source>
        <dbReference type="Proteomes" id="UP000297245"/>
    </source>
</evidence>
<feature type="non-terminal residue" evidence="2">
    <location>
        <position position="1"/>
    </location>
</feature>
<sequence>SLFPDPYKYAPTHLESNPHFRETRNSLVGTKSFEQVPFQDTIFPKLFISHDRLSANIDEAQNSLIDDPEVLAILPFGAGRRFYTENPEFIPQLLEFLRSFKYSDLDQLDVIKPSPRSNNGGAYGAPWPVFLVNAPEQMRHELLYYGWFVVSPSLTFGVTKIDNGAFSWHIGNYTSESPGAIRGDAGTIARAMGDLKHTLYQDKEVLDTANRCLLGGKDGKTVNPDIARERLVEALNSFTFTAVETRDPPTPNSMVLQLWGRPLTNIASLHHDWVELVKKKSFVTRYHHITPRKPDLNCVNCKSLTHPQHGCPLPKTVGWFGPTPKPSVEEADHRNPNNAGGRGSRGQRGYNR</sequence>
<evidence type="ECO:0000256" key="1">
    <source>
        <dbReference type="SAM" id="MobiDB-lite"/>
    </source>
</evidence>
<evidence type="ECO:0000313" key="2">
    <source>
        <dbReference type="EMBL" id="THU82376.1"/>
    </source>
</evidence>
<dbReference type="OrthoDB" id="2755229at2759"/>
<keyword evidence="3" id="KW-1185">Reference proteome</keyword>
<reference evidence="2 3" key="1">
    <citation type="journal article" date="2019" name="Nat. Ecol. Evol.">
        <title>Megaphylogeny resolves global patterns of mushroom evolution.</title>
        <authorList>
            <person name="Varga T."/>
            <person name="Krizsan K."/>
            <person name="Foldi C."/>
            <person name="Dima B."/>
            <person name="Sanchez-Garcia M."/>
            <person name="Sanchez-Ramirez S."/>
            <person name="Szollosi G.J."/>
            <person name="Szarkandi J.G."/>
            <person name="Papp V."/>
            <person name="Albert L."/>
            <person name="Andreopoulos W."/>
            <person name="Angelini C."/>
            <person name="Antonin V."/>
            <person name="Barry K.W."/>
            <person name="Bougher N.L."/>
            <person name="Buchanan P."/>
            <person name="Buyck B."/>
            <person name="Bense V."/>
            <person name="Catcheside P."/>
            <person name="Chovatia M."/>
            <person name="Cooper J."/>
            <person name="Damon W."/>
            <person name="Desjardin D."/>
            <person name="Finy P."/>
            <person name="Geml J."/>
            <person name="Haridas S."/>
            <person name="Hughes K."/>
            <person name="Justo A."/>
            <person name="Karasinski D."/>
            <person name="Kautmanova I."/>
            <person name="Kiss B."/>
            <person name="Kocsube S."/>
            <person name="Kotiranta H."/>
            <person name="LaButti K.M."/>
            <person name="Lechner B.E."/>
            <person name="Liimatainen K."/>
            <person name="Lipzen A."/>
            <person name="Lukacs Z."/>
            <person name="Mihaltcheva S."/>
            <person name="Morgado L.N."/>
            <person name="Niskanen T."/>
            <person name="Noordeloos M.E."/>
            <person name="Ohm R.A."/>
            <person name="Ortiz-Santana B."/>
            <person name="Ovrebo C."/>
            <person name="Racz N."/>
            <person name="Riley R."/>
            <person name="Savchenko A."/>
            <person name="Shiryaev A."/>
            <person name="Soop K."/>
            <person name="Spirin V."/>
            <person name="Szebenyi C."/>
            <person name="Tomsovsky M."/>
            <person name="Tulloss R.E."/>
            <person name="Uehling J."/>
            <person name="Grigoriev I.V."/>
            <person name="Vagvolgyi C."/>
            <person name="Papp T."/>
            <person name="Martin F.M."/>
            <person name="Miettinen O."/>
            <person name="Hibbett D.S."/>
            <person name="Nagy L.G."/>
        </authorList>
    </citation>
    <scope>NUCLEOTIDE SEQUENCE [LARGE SCALE GENOMIC DNA]</scope>
    <source>
        <strain evidence="2 3">CBS 962.96</strain>
    </source>
</reference>
<protein>
    <submittedName>
        <fullName evidence="2">Uncharacterized protein</fullName>
    </submittedName>
</protein>
<name>A0A4S8L1T6_DENBC</name>
<feature type="region of interest" description="Disordered" evidence="1">
    <location>
        <begin position="322"/>
        <end position="352"/>
    </location>
</feature>
<proteinExistence type="predicted"/>
<dbReference type="EMBL" id="ML179736">
    <property type="protein sequence ID" value="THU82376.1"/>
    <property type="molecule type" value="Genomic_DNA"/>
</dbReference>
<gene>
    <name evidence="2" type="ORF">K435DRAFT_621085</name>
</gene>
<dbReference type="AlphaFoldDB" id="A0A4S8L1T6"/>
<feature type="non-terminal residue" evidence="2">
    <location>
        <position position="352"/>
    </location>
</feature>
<dbReference type="Proteomes" id="UP000297245">
    <property type="component" value="Unassembled WGS sequence"/>
</dbReference>